<accession>W5SM35</accession>
<evidence type="ECO:0000256" key="3">
    <source>
        <dbReference type="ARBA" id="ARBA00008719"/>
    </source>
</evidence>
<gene>
    <name evidence="9" type="ORF">BCD_1844</name>
</gene>
<dbReference type="HOGENOM" id="CLU_089887_0_0_12"/>
<dbReference type="Pfam" id="PF01441">
    <property type="entry name" value="Lipoprotein_6"/>
    <property type="match status" value="1"/>
</dbReference>
<dbReference type="SUPFAM" id="SSF63515">
    <property type="entry name" value="Outer surface protein C (OspC)"/>
    <property type="match status" value="1"/>
</dbReference>
<dbReference type="GO" id="GO:0009279">
    <property type="term" value="C:cell outer membrane"/>
    <property type="evidence" value="ECO:0007669"/>
    <property type="project" value="UniProtKB-SubCell"/>
</dbReference>
<dbReference type="AlphaFoldDB" id="W5SM35"/>
<evidence type="ECO:0000256" key="1">
    <source>
        <dbReference type="ARBA" id="ARBA00003932"/>
    </source>
</evidence>
<geneLocation type="plasmid" evidence="9">
    <name>unnamed</name>
</geneLocation>
<comment type="similarity">
    <text evidence="3">Belongs to the variable small protein (Vsp) family.</text>
</comment>
<dbReference type="Gene3D" id="1.20.120.240">
    <property type="entry name" value="Lipoprotein, type 6"/>
    <property type="match status" value="1"/>
</dbReference>
<keyword evidence="5" id="KW-0472">Membrane</keyword>
<reference evidence="9" key="1">
    <citation type="submission" date="2013-02" db="EMBL/GenBank/DDBJ databases">
        <title>Comparative genomics of Borrelia species.</title>
        <authorList>
            <person name="Schwan T.G."/>
            <person name="Raffel S.J."/>
            <person name="Porcella S.F."/>
        </authorList>
    </citation>
    <scope>NUCLEOTIDE SEQUENCE</scope>
    <source>
        <strain evidence="9">DOU</strain>
        <plasmid evidence="9">unnamed</plasmid>
    </source>
</reference>
<keyword evidence="7" id="KW-0998">Cell outer membrane</keyword>
<evidence type="ECO:0000256" key="8">
    <source>
        <dbReference type="ARBA" id="ARBA00023288"/>
    </source>
</evidence>
<dbReference type="InterPro" id="IPR036437">
    <property type="entry name" value="OspC-like_sf"/>
</dbReference>
<keyword evidence="4" id="KW-0732">Signal</keyword>
<proteinExistence type="inferred from homology"/>
<evidence type="ECO:0000256" key="5">
    <source>
        <dbReference type="ARBA" id="ARBA00023136"/>
    </source>
</evidence>
<evidence type="ECO:0000256" key="7">
    <source>
        <dbReference type="ARBA" id="ARBA00023237"/>
    </source>
</evidence>
<evidence type="ECO:0000256" key="2">
    <source>
        <dbReference type="ARBA" id="ARBA00004459"/>
    </source>
</evidence>
<comment type="subcellular location">
    <subcellularLocation>
        <location evidence="2">Cell outer membrane</location>
        <topology evidence="2">Lipid-anchor</topology>
    </subcellularLocation>
</comment>
<protein>
    <submittedName>
        <fullName evidence="9">Variable outer membrane protein</fullName>
    </submittedName>
</protein>
<name>W5SM35_9SPIR</name>
<dbReference type="EMBL" id="CP004342">
    <property type="protein sequence ID" value="AHH07910.1"/>
    <property type="molecule type" value="Genomic_DNA"/>
</dbReference>
<evidence type="ECO:0000256" key="6">
    <source>
        <dbReference type="ARBA" id="ARBA00023139"/>
    </source>
</evidence>
<keyword evidence="9" id="KW-0614">Plasmid</keyword>
<keyword evidence="6" id="KW-0564">Palmitate</keyword>
<dbReference type="InterPro" id="IPR001800">
    <property type="entry name" value="Lipoprotein_OspC"/>
</dbReference>
<evidence type="ECO:0000256" key="4">
    <source>
        <dbReference type="ARBA" id="ARBA00022729"/>
    </source>
</evidence>
<organism evidence="9">
    <name type="scientific">Borrelia crocidurae DOU</name>
    <dbReference type="NCBI Taxonomy" id="1293575"/>
    <lineage>
        <taxon>Bacteria</taxon>
        <taxon>Pseudomonadati</taxon>
        <taxon>Spirochaetota</taxon>
        <taxon>Spirochaetia</taxon>
        <taxon>Spirochaetales</taxon>
        <taxon>Borreliaceae</taxon>
        <taxon>Borrelia</taxon>
    </lineage>
</organism>
<comment type="function">
    <text evidence="1">The Vlp and Vsp proteins are antigenically distinct proteins, only one vlp or vsp gene is transcriptionally active at any one time. Switching between these genes is a mechanism of host immune response evasion.</text>
</comment>
<keyword evidence="8" id="KW-0449">Lipoprotein</keyword>
<evidence type="ECO:0000313" key="9">
    <source>
        <dbReference type="EMBL" id="AHH07910.1"/>
    </source>
</evidence>
<sequence>MFFAFKDKLENKKNKEAKRMKREKEVEGKGRVKVVMIMVMMVVMMGCNSGGGIKEGEEGKARKGDGSVIDLKVVSKKIRDASEFMASVKEIETLVKSIDELVKAIGKKIDANGLADDANHNGSLIAGAYSVIVAVDTKLGVLETKAAGLSNDLKAKVTAAKVESTAFLTKIKGQNSDLGKDTASDAHVKNAIDKNDGTGGKGKEELVKLNTAVNELLKAANTAVGSAITELTSSEKAASA</sequence>